<dbReference type="Proteomes" id="UP000231069">
    <property type="component" value="Unassembled WGS sequence"/>
</dbReference>
<evidence type="ECO:0000313" key="2">
    <source>
        <dbReference type="Proteomes" id="UP000231069"/>
    </source>
</evidence>
<evidence type="ECO:0000313" key="1">
    <source>
        <dbReference type="EMBL" id="PIZ02716.1"/>
    </source>
</evidence>
<organism evidence="1 2">
    <name type="scientific">Candidatus Gottesmanbacteria bacterium CG_4_10_14_0_8_um_filter_37_24</name>
    <dbReference type="NCBI Taxonomy" id="1974574"/>
    <lineage>
        <taxon>Bacteria</taxon>
        <taxon>Candidatus Gottesmaniibacteriota</taxon>
    </lineage>
</organism>
<dbReference type="EMBL" id="PFMK01000056">
    <property type="protein sequence ID" value="PIZ02716.1"/>
    <property type="molecule type" value="Genomic_DNA"/>
</dbReference>
<name>A0A2M7RQY9_9BACT</name>
<dbReference type="AlphaFoldDB" id="A0A2M7RQY9"/>
<comment type="caution">
    <text evidence="1">The sequence shown here is derived from an EMBL/GenBank/DDBJ whole genome shotgun (WGS) entry which is preliminary data.</text>
</comment>
<proteinExistence type="predicted"/>
<gene>
    <name evidence="1" type="ORF">COY59_03310</name>
</gene>
<sequence length="397" mass="44208">TIEIKDKASKEVLAVMPAPRMYEERYTTGDTEKIPDDEIKNLASDKLHFELKDTKNGYLISKVIEQEGLEWLQKSERKYPVLIDLSTTKYVIAWADDAYDNRGGVWGDFDFYRIGASYDFLVRFQTIPIPKNSTITSAVFNYYNTYFNLFGAYIAGKLYLEVPGDADGYCNPFNGWWYNFAGQRPKSTAYTTIHSNQWTSSYPYWYSWNVATNVQELVNRSDWSTNMNMCFLGIHDDPPGPMNGAYANIRSIDYTGDTNESYVVINYTSPNGTACTANGDCTSSWCSPLDYDGAGKWCCNSNNGAHDGTCYASPACLNGYIVGNAGIWNSFSTNWTINTSCSLSSTVTTNPGNLSVTSGGALSLNNGANLRFTSTSQYIYVYSGGNIYIYSGGGFNR</sequence>
<reference evidence="2" key="1">
    <citation type="submission" date="2017-09" db="EMBL/GenBank/DDBJ databases">
        <title>Depth-based differentiation of microbial function through sediment-hosted aquifers and enrichment of novel symbionts in the deep terrestrial subsurface.</title>
        <authorList>
            <person name="Probst A.J."/>
            <person name="Ladd B."/>
            <person name="Jarett J.K."/>
            <person name="Geller-Mcgrath D.E."/>
            <person name="Sieber C.M.K."/>
            <person name="Emerson J.B."/>
            <person name="Anantharaman K."/>
            <person name="Thomas B.C."/>
            <person name="Malmstrom R."/>
            <person name="Stieglmeier M."/>
            <person name="Klingl A."/>
            <person name="Woyke T."/>
            <person name="Ryan C.M."/>
            <person name="Banfield J.F."/>
        </authorList>
    </citation>
    <scope>NUCLEOTIDE SEQUENCE [LARGE SCALE GENOMIC DNA]</scope>
</reference>
<feature type="non-terminal residue" evidence="1">
    <location>
        <position position="1"/>
    </location>
</feature>
<accession>A0A2M7RQY9</accession>
<protein>
    <submittedName>
        <fullName evidence="1">Uncharacterized protein</fullName>
    </submittedName>
</protein>